<sequence>MNSKATQALEAFQSGMNCAQSVLLPYSTDYNFDGNLAYQISSGFGGGMGRLQKTCGAVTGAFMVLGIHNCKKYSNHQLQTDNNRILIQEFNRKFVLEHNSTNCDELITCNLNTEEGQAYAEKNKVKEKICEKCIIDAIEIIESLIK</sequence>
<proteinExistence type="predicted"/>
<accession>A0A2N3IGH4</accession>
<gene>
    <name evidence="1" type="ORF">BZG01_00370</name>
</gene>
<protein>
    <recommendedName>
        <fullName evidence="3">C_GCAxxG_C_C family protein</fullName>
    </recommendedName>
</protein>
<evidence type="ECO:0000313" key="1">
    <source>
        <dbReference type="EMBL" id="PKQ69422.1"/>
    </source>
</evidence>
<dbReference type="RefSeq" id="WP_101307836.1">
    <property type="nucleotide sequence ID" value="NZ_MVDE01000001.1"/>
</dbReference>
<dbReference type="AlphaFoldDB" id="A0A2N3IGH4"/>
<comment type="caution">
    <text evidence="1">The sequence shown here is derived from an EMBL/GenBank/DDBJ whole genome shotgun (WGS) entry which is preliminary data.</text>
</comment>
<dbReference type="Pfam" id="PF09719">
    <property type="entry name" value="C_GCAxxG_C_C"/>
    <property type="match status" value="1"/>
</dbReference>
<organism evidence="1 2">
    <name type="scientific">Labilibaculum manganireducens</name>
    <dbReference type="NCBI Taxonomy" id="1940525"/>
    <lineage>
        <taxon>Bacteria</taxon>
        <taxon>Pseudomonadati</taxon>
        <taxon>Bacteroidota</taxon>
        <taxon>Bacteroidia</taxon>
        <taxon>Marinilabiliales</taxon>
        <taxon>Marinifilaceae</taxon>
        <taxon>Labilibaculum</taxon>
    </lineage>
</organism>
<dbReference type="Proteomes" id="UP000233618">
    <property type="component" value="Unassembled WGS sequence"/>
</dbReference>
<dbReference type="NCBIfam" id="TIGR01909">
    <property type="entry name" value="C_GCAxxG_C_C"/>
    <property type="match status" value="1"/>
</dbReference>
<dbReference type="EMBL" id="MVDE01000001">
    <property type="protein sequence ID" value="PKQ69422.1"/>
    <property type="molecule type" value="Genomic_DNA"/>
</dbReference>
<reference evidence="1 2" key="1">
    <citation type="journal article" date="2017" name="Front. Microbiol.">
        <title>Labilibaculum manganireducens gen. nov., sp. nov. and Labilibaculum filiforme sp. nov., Novel Bacteroidetes Isolated from Subsurface Sediments of the Baltic Sea.</title>
        <authorList>
            <person name="Vandieken V."/>
            <person name="Marshall I.P."/>
            <person name="Niemann H."/>
            <person name="Engelen B."/>
            <person name="Cypionka H."/>
        </authorList>
    </citation>
    <scope>NUCLEOTIDE SEQUENCE [LARGE SCALE GENOMIC DNA]</scope>
    <source>
        <strain evidence="1 2">59.10-2M</strain>
    </source>
</reference>
<name>A0A2N3IGH4_9BACT</name>
<dbReference type="InterPro" id="IPR010181">
    <property type="entry name" value="CGCAxxGCC_motif"/>
</dbReference>
<keyword evidence="2" id="KW-1185">Reference proteome</keyword>
<evidence type="ECO:0008006" key="3">
    <source>
        <dbReference type="Google" id="ProtNLM"/>
    </source>
</evidence>
<evidence type="ECO:0000313" key="2">
    <source>
        <dbReference type="Proteomes" id="UP000233618"/>
    </source>
</evidence>